<name>A0A7D6ZX73_9CLOT</name>
<dbReference type="InterPro" id="IPR011033">
    <property type="entry name" value="PRC_barrel-like_sf"/>
</dbReference>
<accession>A0A7D6ZX73</accession>
<dbReference type="AlphaFoldDB" id="A0A7D6ZX73"/>
<dbReference type="Proteomes" id="UP000512286">
    <property type="component" value="Chromosome"/>
</dbReference>
<dbReference type="Pfam" id="PF05239">
    <property type="entry name" value="PRC"/>
    <property type="match status" value="1"/>
</dbReference>
<dbReference type="NCBIfam" id="TIGR02888">
    <property type="entry name" value="spore_YlmC_YmxH"/>
    <property type="match status" value="1"/>
</dbReference>
<dbReference type="RefSeq" id="WP_181603491.1">
    <property type="nucleotide sequence ID" value="NZ_CP059378.1"/>
</dbReference>
<dbReference type="Gene3D" id="2.30.30.240">
    <property type="entry name" value="PRC-barrel domain"/>
    <property type="match status" value="1"/>
</dbReference>
<dbReference type="InterPro" id="IPR027275">
    <property type="entry name" value="PRC-brl_dom"/>
</dbReference>
<dbReference type="InterPro" id="IPR014238">
    <property type="entry name" value="Spore_YlmC/YmxH"/>
</dbReference>
<dbReference type="PANTHER" id="PTHR40061:SF1">
    <property type="entry name" value="SPORULATION PROTEIN YLMC-RELATED"/>
    <property type="match status" value="1"/>
</dbReference>
<evidence type="ECO:0000313" key="3">
    <source>
        <dbReference type="Proteomes" id="UP000512286"/>
    </source>
</evidence>
<evidence type="ECO:0000313" key="2">
    <source>
        <dbReference type="EMBL" id="QLY82033.1"/>
    </source>
</evidence>
<dbReference type="PANTHER" id="PTHR40061">
    <property type="entry name" value="SPORULATION PROTEIN YLMC-RELATED"/>
    <property type="match status" value="1"/>
</dbReference>
<organism evidence="2 3">
    <name type="scientific">Clostridium intestinale</name>
    <dbReference type="NCBI Taxonomy" id="36845"/>
    <lineage>
        <taxon>Bacteria</taxon>
        <taxon>Bacillati</taxon>
        <taxon>Bacillota</taxon>
        <taxon>Clostridia</taxon>
        <taxon>Eubacteriales</taxon>
        <taxon>Clostridiaceae</taxon>
        <taxon>Clostridium</taxon>
    </lineage>
</organism>
<feature type="domain" description="PRC-barrel" evidence="1">
    <location>
        <begin position="8"/>
        <end position="85"/>
    </location>
</feature>
<protein>
    <submittedName>
        <fullName evidence="2">YlmC/YmxH family sporulation protein</fullName>
    </submittedName>
</protein>
<dbReference type="EMBL" id="CP059378">
    <property type="protein sequence ID" value="QLY82033.1"/>
    <property type="molecule type" value="Genomic_DNA"/>
</dbReference>
<sequence>MNDNTIKTLSEIENFEIINVNDGEKYNYLSNNDIIVDGEGRLKFLIVNLSNSKFTFFGGNEYLEIPWNYVKKIGAKTIILDVEEENIKRARL</sequence>
<dbReference type="SUPFAM" id="SSF50346">
    <property type="entry name" value="PRC-barrel domain"/>
    <property type="match status" value="1"/>
</dbReference>
<proteinExistence type="predicted"/>
<evidence type="ECO:0000259" key="1">
    <source>
        <dbReference type="Pfam" id="PF05239"/>
    </source>
</evidence>
<dbReference type="KEGG" id="cint:HZF06_10725"/>
<gene>
    <name evidence="2" type="ORF">HZF06_10725</name>
</gene>
<reference evidence="2 3" key="1">
    <citation type="submission" date="2020-07" db="EMBL/GenBank/DDBJ databases">
        <title>Electron transfer.</title>
        <authorList>
            <person name="Huang L."/>
            <person name="Liu X."/>
            <person name="Zhou S."/>
        </authorList>
    </citation>
    <scope>NUCLEOTIDE SEQUENCE [LARGE SCALE GENOMIC DNA]</scope>
    <source>
        <strain evidence="2 3">Lx1</strain>
    </source>
</reference>